<evidence type="ECO:0000313" key="4">
    <source>
        <dbReference type="Proteomes" id="UP000694287"/>
    </source>
</evidence>
<keyword evidence="4" id="KW-1185">Reference proteome</keyword>
<reference evidence="3 4" key="1">
    <citation type="submission" date="2020-11" db="EMBL/GenBank/DDBJ databases">
        <title>Pseudonocardia abyssalis sp. nov. and Pseudonocardia oceani sp. nov., description and phylogenomic analysis of two novel actinomycetes isolated from the deep Southern Ocean.</title>
        <authorList>
            <person name="Parra J."/>
        </authorList>
    </citation>
    <scope>NUCLEOTIDE SEQUENCE [LARGE SCALE GENOMIC DNA]</scope>
    <source>
        <strain evidence="3 4">KRD-168</strain>
    </source>
</reference>
<gene>
    <name evidence="3" type="ORF">I4I81_29740</name>
</gene>
<feature type="domain" description="HTH cro/C1-type" evidence="2">
    <location>
        <begin position="22"/>
        <end position="78"/>
    </location>
</feature>
<evidence type="ECO:0000256" key="1">
    <source>
        <dbReference type="SAM" id="MobiDB-lite"/>
    </source>
</evidence>
<dbReference type="EMBL" id="JADQDK010000001">
    <property type="protein sequence ID" value="MBW0138415.1"/>
    <property type="molecule type" value="Genomic_DNA"/>
</dbReference>
<dbReference type="Pfam" id="PF13560">
    <property type="entry name" value="HTH_31"/>
    <property type="match status" value="1"/>
</dbReference>
<comment type="caution">
    <text evidence="3">The sequence shown here is derived from an EMBL/GenBank/DDBJ whole genome shotgun (WGS) entry which is preliminary data.</text>
</comment>
<proteinExistence type="predicted"/>
<protein>
    <submittedName>
        <fullName evidence="3">Helix-turn-helix domain-containing protein</fullName>
    </submittedName>
</protein>
<dbReference type="PROSITE" id="PS50943">
    <property type="entry name" value="HTH_CROC1"/>
    <property type="match status" value="1"/>
</dbReference>
<dbReference type="Proteomes" id="UP000694287">
    <property type="component" value="Unassembled WGS sequence"/>
</dbReference>
<dbReference type="SMART" id="SM00530">
    <property type="entry name" value="HTH_XRE"/>
    <property type="match status" value="1"/>
</dbReference>
<evidence type="ECO:0000259" key="2">
    <source>
        <dbReference type="PROSITE" id="PS50943"/>
    </source>
</evidence>
<dbReference type="RefSeq" id="WP_218600965.1">
    <property type="nucleotide sequence ID" value="NZ_JADQDJ010000007.1"/>
</dbReference>
<organism evidence="3 4">
    <name type="scientific">Pseudonocardia abyssalis</name>
    <dbReference type="NCBI Taxonomy" id="2792008"/>
    <lineage>
        <taxon>Bacteria</taxon>
        <taxon>Bacillati</taxon>
        <taxon>Actinomycetota</taxon>
        <taxon>Actinomycetes</taxon>
        <taxon>Pseudonocardiales</taxon>
        <taxon>Pseudonocardiaceae</taxon>
        <taxon>Pseudonocardia</taxon>
    </lineage>
</organism>
<feature type="region of interest" description="Disordered" evidence="1">
    <location>
        <begin position="81"/>
        <end position="103"/>
    </location>
</feature>
<evidence type="ECO:0000313" key="3">
    <source>
        <dbReference type="EMBL" id="MBW0138415.1"/>
    </source>
</evidence>
<sequence>MANRPRALDPQASPAALFGAELRALRQRRSLSLAAVGRLVHVSGDLIGKIEKADRRPQADLVTQLDRALEAEGAIERLGRGVVNEDDHGGRPASAAPVLSPDDAPARLRQVIDTVRNGDHAMNDRADPGTLVSHALAAERVLPGVGRDARTPLYSSIAEAHQLAGWMSFDHGRPRQAERLLGTARGWVERATDPALAAFVLGPNLSFVATYGGDPALGVERAYGAIGWARRSGNHRLTGFAMAIGARAHARLGETDLCLDLLDQASTQLERHDPDGHDPDAHRWLSVFDRAALDGHRGSCLLDLDQPDRALAPLAEQERTSPHQFVRNRVIWRLDRIDALLRLGEIDQACADLAAATDTATGVTPRVLRRFAAIGLRLGELPRSAATTDALDRLRLLSAASA</sequence>
<dbReference type="CDD" id="cd00093">
    <property type="entry name" value="HTH_XRE"/>
    <property type="match status" value="1"/>
</dbReference>
<feature type="compositionally biased region" description="Basic and acidic residues" evidence="1">
    <location>
        <begin position="81"/>
        <end position="90"/>
    </location>
</feature>
<accession>A0ABS6V1N2</accession>
<name>A0ABS6V1N2_9PSEU</name>
<dbReference type="InterPro" id="IPR001387">
    <property type="entry name" value="Cro/C1-type_HTH"/>
</dbReference>